<dbReference type="GO" id="GO:0005829">
    <property type="term" value="C:cytosol"/>
    <property type="evidence" value="ECO:0007669"/>
    <property type="project" value="TreeGrafter"/>
</dbReference>
<evidence type="ECO:0000313" key="1">
    <source>
        <dbReference type="EMBL" id="ENY78523.1"/>
    </source>
</evidence>
<comment type="caution">
    <text evidence="1">The sequence shown here is derived from an EMBL/GenBank/DDBJ whole genome shotgun (WGS) entry which is preliminary data.</text>
</comment>
<dbReference type="PANTHER" id="PTHR47396:SF1">
    <property type="entry name" value="ATP-DEPENDENT HELICASE IRC3-RELATED"/>
    <property type="match status" value="1"/>
</dbReference>
<organism evidence="1 2">
    <name type="scientific">Pseudomonas putida TRO1</name>
    <dbReference type="NCBI Taxonomy" id="1227924"/>
    <lineage>
        <taxon>Bacteria</taxon>
        <taxon>Pseudomonadati</taxon>
        <taxon>Pseudomonadota</taxon>
        <taxon>Gammaproteobacteria</taxon>
        <taxon>Pseudomonadales</taxon>
        <taxon>Pseudomonadaceae</taxon>
        <taxon>Pseudomonas</taxon>
    </lineage>
</organism>
<dbReference type="EMBL" id="APBQ01000050">
    <property type="protein sequence ID" value="ENY78523.1"/>
    <property type="molecule type" value="Genomic_DNA"/>
</dbReference>
<keyword evidence="1" id="KW-0347">Helicase</keyword>
<keyword evidence="1" id="KW-0547">Nucleotide-binding</keyword>
<dbReference type="GO" id="GO:0004386">
    <property type="term" value="F:helicase activity"/>
    <property type="evidence" value="ECO:0007669"/>
    <property type="project" value="UniProtKB-KW"/>
</dbReference>
<dbReference type="InterPro" id="IPR050742">
    <property type="entry name" value="Helicase_Restrict-Modif_Enz"/>
</dbReference>
<accession>A0AAD2WCE9</accession>
<dbReference type="AlphaFoldDB" id="A0AAD2WCE9"/>
<dbReference type="Proteomes" id="UP000013237">
    <property type="component" value="Unassembled WGS sequence"/>
</dbReference>
<keyword evidence="1" id="KW-0378">Hydrolase</keyword>
<evidence type="ECO:0000313" key="2">
    <source>
        <dbReference type="Proteomes" id="UP000013237"/>
    </source>
</evidence>
<dbReference type="SUPFAM" id="SSF52540">
    <property type="entry name" value="P-loop containing nucleoside triphosphate hydrolases"/>
    <property type="match status" value="1"/>
</dbReference>
<sequence>MTKIHHCSGGEQYLGNSWGQTIIQRAQDRAVYTLALSGTPWRSDEHAIALTRYSSPEGRLICDYLYGIKESINDGVCRSPRIALMKVNGIRVETITERQSSTSEYSSIAEILSDSPITFEDLVSHDEVVKEVLHLGCSRLHSLIPDDPHAGGLIIASSINHAYQVAAVLRNMVEECRVVTNRTSDAQLVIDEFRRGTGRWIVAVGMISEGTDIPRLRVCRYLSRIRTELHYRQVLGRVLGRTGPIDDNAWLYVLAEPSLLSFSHRIASDLPDDHAVIDIITPCNTYTMDPATTDRPYSLISSEADERIAIHASKAEPSEPLSHSDFEIIAPTISN</sequence>
<proteinExistence type="predicted"/>
<dbReference type="Gene3D" id="3.40.50.300">
    <property type="entry name" value="P-loop containing nucleotide triphosphate hydrolases"/>
    <property type="match status" value="1"/>
</dbReference>
<protein>
    <submittedName>
        <fullName evidence="1">Helicase domain-containing protein</fullName>
    </submittedName>
</protein>
<gene>
    <name evidence="1" type="ORF">C206_06944</name>
</gene>
<keyword evidence="1" id="KW-0067">ATP-binding</keyword>
<dbReference type="PANTHER" id="PTHR47396">
    <property type="entry name" value="TYPE I RESTRICTION ENZYME ECOKI R PROTEIN"/>
    <property type="match status" value="1"/>
</dbReference>
<name>A0AAD2WCE9_PSEPU</name>
<reference evidence="1 2" key="1">
    <citation type="submission" date="2013-02" db="EMBL/GenBank/DDBJ databases">
        <title>Insights into the proteome of triclosan-resistant Pseudomonas putida TRO1, isolated from activated sludge.</title>
        <authorList>
            <person name="Lolas I.B."/>
            <person name="Almeida B."/>
            <person name="Starnawski P.M."/>
            <person name="Soenderkaer M."/>
            <person name="Nielsen K.L."/>
            <person name="Nielsen J.L."/>
        </authorList>
    </citation>
    <scope>NUCLEOTIDE SEQUENCE [LARGE SCALE GENOMIC DNA]</scope>
    <source>
        <strain evidence="1 2">TRO1</strain>
    </source>
</reference>
<dbReference type="InterPro" id="IPR027417">
    <property type="entry name" value="P-loop_NTPase"/>
</dbReference>